<feature type="domain" description="Remorin C-terminal" evidence="4">
    <location>
        <begin position="500"/>
        <end position="602"/>
    </location>
</feature>
<feature type="compositionally biased region" description="Basic and acidic residues" evidence="3">
    <location>
        <begin position="97"/>
        <end position="112"/>
    </location>
</feature>
<evidence type="ECO:0000313" key="5">
    <source>
        <dbReference type="Proteomes" id="UP000087171"/>
    </source>
</evidence>
<comment type="similarity">
    <text evidence="1">Belongs to the remorin family.</text>
</comment>
<reference evidence="6 7" key="2">
    <citation type="submission" date="2025-04" db="UniProtKB">
        <authorList>
            <consortium name="RefSeq"/>
        </authorList>
    </citation>
    <scope>IDENTIFICATION</scope>
    <source>
        <tissue evidence="6 7">Etiolated seedlings</tissue>
    </source>
</reference>
<dbReference type="InterPro" id="IPR005516">
    <property type="entry name" value="Remorin_C"/>
</dbReference>
<feature type="compositionally biased region" description="Low complexity" evidence="3">
    <location>
        <begin position="209"/>
        <end position="231"/>
    </location>
</feature>
<proteinExistence type="inferred from homology"/>
<dbReference type="OrthoDB" id="648416at2759"/>
<name>A0A1S2Y450_CICAR</name>
<feature type="region of interest" description="Disordered" evidence="3">
    <location>
        <begin position="290"/>
        <end position="319"/>
    </location>
</feature>
<evidence type="ECO:0000256" key="2">
    <source>
        <dbReference type="SAM" id="Coils"/>
    </source>
</evidence>
<keyword evidence="2" id="KW-0175">Coiled coil</keyword>
<dbReference type="Pfam" id="PF03763">
    <property type="entry name" value="Remorin_C"/>
    <property type="match status" value="1"/>
</dbReference>
<feature type="coiled-coil region" evidence="2">
    <location>
        <begin position="535"/>
        <end position="577"/>
    </location>
</feature>
<dbReference type="GeneID" id="101504376"/>
<reference evidence="5" key="1">
    <citation type="journal article" date="2013" name="Nat. Biotechnol.">
        <title>Draft genome sequence of chickpea (Cicer arietinum) provides a resource for trait improvement.</title>
        <authorList>
            <person name="Varshney R.K."/>
            <person name="Song C."/>
            <person name="Saxena R.K."/>
            <person name="Azam S."/>
            <person name="Yu S."/>
            <person name="Sharpe A.G."/>
            <person name="Cannon S."/>
            <person name="Baek J."/>
            <person name="Rosen B.D."/>
            <person name="Tar'an B."/>
            <person name="Millan T."/>
            <person name="Zhang X."/>
            <person name="Ramsay L.D."/>
            <person name="Iwata A."/>
            <person name="Wang Y."/>
            <person name="Nelson W."/>
            <person name="Farmer A.D."/>
            <person name="Gaur P.M."/>
            <person name="Soderlund C."/>
            <person name="Penmetsa R.V."/>
            <person name="Xu C."/>
            <person name="Bharti A.K."/>
            <person name="He W."/>
            <person name="Winter P."/>
            <person name="Zhao S."/>
            <person name="Hane J.K."/>
            <person name="Carrasquilla-Garcia N."/>
            <person name="Condie J.A."/>
            <person name="Upadhyaya H.D."/>
            <person name="Luo M.C."/>
            <person name="Thudi M."/>
            <person name="Gowda C.L."/>
            <person name="Singh N.P."/>
            <person name="Lichtenzveig J."/>
            <person name="Gali K.K."/>
            <person name="Rubio J."/>
            <person name="Nadarajan N."/>
            <person name="Dolezel J."/>
            <person name="Bansal K.C."/>
            <person name="Xu X."/>
            <person name="Edwards D."/>
            <person name="Zhang G."/>
            <person name="Kahl G."/>
            <person name="Gil J."/>
            <person name="Singh K.B."/>
            <person name="Datta S.K."/>
            <person name="Jackson S.A."/>
            <person name="Wang J."/>
            <person name="Cook D.R."/>
        </authorList>
    </citation>
    <scope>NUCLEOTIDE SEQUENCE [LARGE SCALE GENOMIC DNA]</scope>
    <source>
        <strain evidence="5">cv. CDC Frontier</strain>
    </source>
</reference>
<evidence type="ECO:0000313" key="7">
    <source>
        <dbReference type="RefSeq" id="XP_004499052.1"/>
    </source>
</evidence>
<feature type="region of interest" description="Disordered" evidence="3">
    <location>
        <begin position="83"/>
        <end position="150"/>
    </location>
</feature>
<dbReference type="PaxDb" id="3827-XP_004499051.1"/>
<dbReference type="RefSeq" id="XP_004499052.1">
    <property type="nucleotide sequence ID" value="XM_004498995.3"/>
</dbReference>
<dbReference type="RefSeq" id="XP_004499051.1">
    <property type="nucleotide sequence ID" value="XM_004498994.3"/>
</dbReference>
<dbReference type="STRING" id="3827.A0A1S2Y450"/>
<evidence type="ECO:0000313" key="6">
    <source>
        <dbReference type="RefSeq" id="XP_004499051.1"/>
    </source>
</evidence>
<feature type="compositionally biased region" description="Polar residues" evidence="3">
    <location>
        <begin position="502"/>
        <end position="514"/>
    </location>
</feature>
<feature type="compositionally biased region" description="Basic and acidic residues" evidence="3">
    <location>
        <begin position="123"/>
        <end position="133"/>
    </location>
</feature>
<dbReference type="PANTHER" id="PTHR31471">
    <property type="entry name" value="OS02G0116800 PROTEIN"/>
    <property type="match status" value="1"/>
</dbReference>
<evidence type="ECO:0000256" key="3">
    <source>
        <dbReference type="SAM" id="MobiDB-lite"/>
    </source>
</evidence>
<feature type="compositionally biased region" description="Polar residues" evidence="3">
    <location>
        <begin position="422"/>
        <end position="444"/>
    </location>
</feature>
<dbReference type="Proteomes" id="UP000087171">
    <property type="component" value="Chromosome Ca4"/>
</dbReference>
<feature type="region of interest" description="Disordered" evidence="3">
    <location>
        <begin position="1"/>
        <end position="35"/>
    </location>
</feature>
<organism evidence="5 7">
    <name type="scientific">Cicer arietinum</name>
    <name type="common">Chickpea</name>
    <name type="synonym">Garbanzo</name>
    <dbReference type="NCBI Taxonomy" id="3827"/>
    <lineage>
        <taxon>Eukaryota</taxon>
        <taxon>Viridiplantae</taxon>
        <taxon>Streptophyta</taxon>
        <taxon>Embryophyta</taxon>
        <taxon>Tracheophyta</taxon>
        <taxon>Spermatophyta</taxon>
        <taxon>Magnoliopsida</taxon>
        <taxon>eudicotyledons</taxon>
        <taxon>Gunneridae</taxon>
        <taxon>Pentapetalae</taxon>
        <taxon>rosids</taxon>
        <taxon>fabids</taxon>
        <taxon>Fabales</taxon>
        <taxon>Fabaceae</taxon>
        <taxon>Papilionoideae</taxon>
        <taxon>50 kb inversion clade</taxon>
        <taxon>NPAAA clade</taxon>
        <taxon>Hologalegina</taxon>
        <taxon>IRL clade</taxon>
        <taxon>Cicereae</taxon>
        <taxon>Cicer</taxon>
    </lineage>
</organism>
<feature type="compositionally biased region" description="Basic and acidic residues" evidence="3">
    <location>
        <begin position="1"/>
        <end position="11"/>
    </location>
</feature>
<dbReference type="KEGG" id="cam:101504376"/>
<dbReference type="eggNOG" id="ENOG502QUK1">
    <property type="taxonomic scope" value="Eukaryota"/>
</dbReference>
<feature type="region of interest" description="Disordered" evidence="3">
    <location>
        <begin position="207"/>
        <end position="232"/>
    </location>
</feature>
<sequence>MRELGFNEQRRSWRRAGSRRGNAGVGGGGDTSPDSVIFTLESNLSLFSSNSASVDRCSFASDAHDHDSLTSEISLHLAGNVDFAPSESWSGPDPDPDPNRKQQQHADSDSVQKKKLHRTLFSGKEEKTKVQKEEDSDVDTEDGNQLSELDSARNSFSLALKECQDRRSRCEALFKKQDRRRPASLDLNNANAIGTVSSPRLGIGAMKKSSLPSRRSGTGTGTGTFPSPGTPNYRHCQGGVAMQKGWSSERVPLHTSGARKQVGNGATALSFNNGRTLPSKWEDAERWILSPVSGDGTGRASQLQQPQRRPKSKSGPLGPPGVAYYSLYSPAGPFFDGGNFMGASPFSAAVNVSADGFTNSSGGNGGVLPTRMDPCMARSVSVHGCSQMQGQSSIPAREEKFDGFKDAGTNVSPAVSRRDMATQMSPEGSSCSSPNMRTSFSASTPPVLPVTELQSVSFSRMDIRDVQVDERVTMTRWSKKHRALFSGRGSENVDSWKKKETSTQSSSWDISESSKTISKGKREEAKITAWENLQKAKAEAAMRKLEMKLEKKRASSMDKIMNKLRTAQKKAQEMRSSVLANQAHQVARTSHRVMSFRRAGQMGSLSGCFTCHAF</sequence>
<gene>
    <name evidence="6 7" type="primary">LOC101504376</name>
</gene>
<feature type="region of interest" description="Disordered" evidence="3">
    <location>
        <begin position="488"/>
        <end position="514"/>
    </location>
</feature>
<accession>A0A1S2Y450</accession>
<evidence type="ECO:0000256" key="1">
    <source>
        <dbReference type="ARBA" id="ARBA00005711"/>
    </source>
</evidence>
<evidence type="ECO:0000259" key="4">
    <source>
        <dbReference type="Pfam" id="PF03763"/>
    </source>
</evidence>
<keyword evidence="5" id="KW-1185">Reference proteome</keyword>
<feature type="region of interest" description="Disordered" evidence="3">
    <location>
        <begin position="417"/>
        <end position="444"/>
    </location>
</feature>
<dbReference type="PANTHER" id="PTHR31471:SF13">
    <property type="entry name" value="REMORIN FAMILY PROTEIN"/>
    <property type="match status" value="1"/>
</dbReference>
<protein>
    <submittedName>
        <fullName evidence="6 7">Uncharacterized protein LOC101504376 isoform X1</fullName>
    </submittedName>
</protein>
<dbReference type="AlphaFoldDB" id="A0A1S2Y450"/>